<evidence type="ECO:0000256" key="2">
    <source>
        <dbReference type="SAM" id="SignalP"/>
    </source>
</evidence>
<keyword evidence="4" id="KW-1185">Reference proteome</keyword>
<keyword evidence="2" id="KW-0732">Signal</keyword>
<keyword evidence="1" id="KW-1015">Disulfide bond</keyword>
<dbReference type="PROSITE" id="PS51257">
    <property type="entry name" value="PROKAR_LIPOPROTEIN"/>
    <property type="match status" value="1"/>
</dbReference>
<reference evidence="3 4" key="1">
    <citation type="submission" date="2022-11" db="EMBL/GenBank/DDBJ databases">
        <title>Minimal conservation of predation-associated metabolite biosynthetic gene clusters underscores biosynthetic potential of Myxococcota including descriptions for ten novel species: Archangium lansinium sp. nov., Myxococcus landrumus sp. nov., Nannocystis bai.</title>
        <authorList>
            <person name="Ahearne A."/>
            <person name="Stevens C."/>
            <person name="Dowd S."/>
        </authorList>
    </citation>
    <scope>NUCLEOTIDE SEQUENCE [LARGE SCALE GENOMIC DNA]</scope>
    <source>
        <strain evidence="3 4">RJM3</strain>
    </source>
</reference>
<feature type="signal peptide" evidence="2">
    <location>
        <begin position="1"/>
        <end position="23"/>
    </location>
</feature>
<name>A0ABT5EIT9_9BACT</name>
<dbReference type="InterPro" id="IPR014784">
    <property type="entry name" value="Cu2_ascorb_mOase-like_C"/>
</dbReference>
<dbReference type="Gene3D" id="2.60.120.230">
    <property type="match status" value="1"/>
</dbReference>
<evidence type="ECO:0008006" key="5">
    <source>
        <dbReference type="Google" id="ProtNLM"/>
    </source>
</evidence>
<organism evidence="3 4">
    <name type="scientific">Polyangium mundeleinium</name>
    <dbReference type="NCBI Taxonomy" id="2995306"/>
    <lineage>
        <taxon>Bacteria</taxon>
        <taxon>Pseudomonadati</taxon>
        <taxon>Myxococcota</taxon>
        <taxon>Polyangia</taxon>
        <taxon>Polyangiales</taxon>
        <taxon>Polyangiaceae</taxon>
        <taxon>Polyangium</taxon>
    </lineage>
</organism>
<accession>A0ABT5EIT9</accession>
<sequence>MHLRRFLIRTAIPSLTFALPALVGCGGTEPAGPEQPGQEELLAPPEAGKGVQFKMVTKLDAGTEGEHCMFVQAPAEGLFVSRDEVRYSKGSHHFLLYQTSYEEIPTQKEDGTVVDTSGVFDCSDGATNGWAVEKLVAGSQNADGDSMLRFPEGVAMKVRPGAVLLMNAHYINASMKTIEPEVRVNLYTVPEAEVKTEGDILFLYNPFIHVGAQAEGRARMRCPVHKDITIANVQSHMHARGVGYAASIEGKADPFYTSTEWENVTVKDFGEGLKIKAGERFDYWCDYSNAQAKDVFQGPRSTDEMCMLIGSYYPADPATSNCLAEPSAPNTPNFIGGEWVGNGKATCAESFACVQQAIGGMGGLEAMTPCVTNADEAVSREFSDALRCFFKLGPGQDPAIVCKTEFDACLAK</sequence>
<dbReference type="SUPFAM" id="SSF49742">
    <property type="entry name" value="PHM/PNGase F"/>
    <property type="match status" value="1"/>
</dbReference>
<dbReference type="RefSeq" id="WP_271917051.1">
    <property type="nucleotide sequence ID" value="NZ_JAQNDO010000001.1"/>
</dbReference>
<dbReference type="InterPro" id="IPR008977">
    <property type="entry name" value="PHM/PNGase_F_dom_sf"/>
</dbReference>
<proteinExistence type="predicted"/>
<evidence type="ECO:0000313" key="3">
    <source>
        <dbReference type="EMBL" id="MDC0741725.1"/>
    </source>
</evidence>
<protein>
    <recommendedName>
        <fullName evidence="5">Copper type II ascorbate-dependent monooxygenase C-terminal domain-containing protein</fullName>
    </recommendedName>
</protein>
<evidence type="ECO:0000256" key="1">
    <source>
        <dbReference type="ARBA" id="ARBA00023157"/>
    </source>
</evidence>
<dbReference type="Proteomes" id="UP001221411">
    <property type="component" value="Unassembled WGS sequence"/>
</dbReference>
<dbReference type="EMBL" id="JAQNDO010000001">
    <property type="protein sequence ID" value="MDC0741725.1"/>
    <property type="molecule type" value="Genomic_DNA"/>
</dbReference>
<feature type="chain" id="PRO_5046389926" description="Copper type II ascorbate-dependent monooxygenase C-terminal domain-containing protein" evidence="2">
    <location>
        <begin position="24"/>
        <end position="412"/>
    </location>
</feature>
<gene>
    <name evidence="3" type="ORF">POL67_10235</name>
</gene>
<comment type="caution">
    <text evidence="3">The sequence shown here is derived from an EMBL/GenBank/DDBJ whole genome shotgun (WGS) entry which is preliminary data.</text>
</comment>
<evidence type="ECO:0000313" key="4">
    <source>
        <dbReference type="Proteomes" id="UP001221411"/>
    </source>
</evidence>